<name>A0A4Z1EHZ6_9HELO</name>
<dbReference type="Proteomes" id="UP000297910">
    <property type="component" value="Unassembled WGS sequence"/>
</dbReference>
<organism evidence="1 2">
    <name type="scientific">Botrytis paeoniae</name>
    <dbReference type="NCBI Taxonomy" id="278948"/>
    <lineage>
        <taxon>Eukaryota</taxon>
        <taxon>Fungi</taxon>
        <taxon>Dikarya</taxon>
        <taxon>Ascomycota</taxon>
        <taxon>Pezizomycotina</taxon>
        <taxon>Leotiomycetes</taxon>
        <taxon>Helotiales</taxon>
        <taxon>Sclerotiniaceae</taxon>
        <taxon>Botrytis</taxon>
    </lineage>
</organism>
<evidence type="ECO:0008006" key="3">
    <source>
        <dbReference type="Google" id="ProtNLM"/>
    </source>
</evidence>
<dbReference type="AlphaFoldDB" id="A0A4Z1EHZ6"/>
<evidence type="ECO:0000313" key="1">
    <source>
        <dbReference type="EMBL" id="TGO10128.1"/>
    </source>
</evidence>
<comment type="caution">
    <text evidence="1">The sequence shown here is derived from an EMBL/GenBank/DDBJ whole genome shotgun (WGS) entry which is preliminary data.</text>
</comment>
<reference evidence="1 2" key="1">
    <citation type="submission" date="2017-12" db="EMBL/GenBank/DDBJ databases">
        <title>Comparative genomics of Botrytis spp.</title>
        <authorList>
            <person name="Valero-Jimenez C.A."/>
            <person name="Tapia P."/>
            <person name="Veloso J."/>
            <person name="Silva-Moreno E."/>
            <person name="Staats M."/>
            <person name="Valdes J.H."/>
            <person name="Van Kan J.A.L."/>
        </authorList>
    </citation>
    <scope>NUCLEOTIDE SEQUENCE [LARGE SCALE GENOMIC DNA]</scope>
    <source>
        <strain evidence="1 2">Bp0003</strain>
    </source>
</reference>
<evidence type="ECO:0000313" key="2">
    <source>
        <dbReference type="Proteomes" id="UP000297910"/>
    </source>
</evidence>
<keyword evidence="2" id="KW-1185">Reference proteome</keyword>
<protein>
    <recommendedName>
        <fullName evidence="3">Carboxylic ester hydrolase</fullName>
    </recommendedName>
</protein>
<sequence>MYNTAKLDLVATAASFASAASLSSVCTTEHVQAAIPTSSDDIPDGITFNSSSLTTTLFSNYTVSGLTFWPEIVTSFCEASIAYSHENLDDQIVVSYFLPSPDTFQNRFVATGGSAYKITRDQPPAPLTRIQNTPYTTLITANV</sequence>
<proteinExistence type="predicted"/>
<accession>A0A4Z1EHZ6</accession>
<dbReference type="EMBL" id="PQXI01001059">
    <property type="protein sequence ID" value="TGO10128.1"/>
    <property type="molecule type" value="Genomic_DNA"/>
</dbReference>
<gene>
    <name evidence="1" type="ORF">BPAE_1062g00010</name>
</gene>